<gene>
    <name evidence="6" type="ORF">ACFO8M_22345</name>
</gene>
<dbReference type="PANTHER" id="PTHR43403:SF1">
    <property type="entry name" value="NAD-SPECIFIC GLUTAMATE DEHYDROGENASE"/>
    <property type="match status" value="1"/>
</dbReference>
<dbReference type="InterPro" id="IPR049062">
    <property type="entry name" value="NAD_Glu_DH_ACT2"/>
</dbReference>
<dbReference type="PIRSF" id="PIRSF036761">
    <property type="entry name" value="GDH_Mll4104"/>
    <property type="match status" value="1"/>
</dbReference>
<comment type="caution">
    <text evidence="6">The sequence shown here is derived from an EMBL/GenBank/DDBJ whole genome shotgun (WGS) entry which is preliminary data.</text>
</comment>
<feature type="domain" description="NAD-specific glutamate dehydrogenase C-terminal" evidence="2">
    <location>
        <begin position="1278"/>
        <end position="1612"/>
    </location>
</feature>
<dbReference type="InterPro" id="IPR036291">
    <property type="entry name" value="NAD(P)-bd_dom_sf"/>
</dbReference>
<organism evidence="6 7">
    <name type="scientific">Glycomyces rhizosphaerae</name>
    <dbReference type="NCBI Taxonomy" id="2054422"/>
    <lineage>
        <taxon>Bacteria</taxon>
        <taxon>Bacillati</taxon>
        <taxon>Actinomycetota</taxon>
        <taxon>Actinomycetes</taxon>
        <taxon>Glycomycetales</taxon>
        <taxon>Glycomycetaceae</taxon>
        <taxon>Glycomyces</taxon>
    </lineage>
</organism>
<name>A0ABV7Q343_9ACTN</name>
<dbReference type="Pfam" id="PF21073">
    <property type="entry name" value="GDH_HM1"/>
    <property type="match status" value="1"/>
</dbReference>
<dbReference type="RefSeq" id="WP_387979728.1">
    <property type="nucleotide sequence ID" value="NZ_JBHRWO010000021.1"/>
</dbReference>
<evidence type="ECO:0000313" key="7">
    <source>
        <dbReference type="Proteomes" id="UP001595712"/>
    </source>
</evidence>
<dbReference type="Pfam" id="PF21076">
    <property type="entry name" value="GDH_ACT2"/>
    <property type="match status" value="1"/>
</dbReference>
<dbReference type="Pfam" id="PF21074">
    <property type="entry name" value="GDH_C"/>
    <property type="match status" value="1"/>
</dbReference>
<dbReference type="Pfam" id="PF21077">
    <property type="entry name" value="GDH_ACT3"/>
    <property type="match status" value="1"/>
</dbReference>
<dbReference type="Pfam" id="PF21078">
    <property type="entry name" value="GDH_HM3"/>
    <property type="match status" value="1"/>
</dbReference>
<dbReference type="SUPFAM" id="SSF51735">
    <property type="entry name" value="NAD(P)-binding Rossmann-fold domains"/>
    <property type="match status" value="1"/>
</dbReference>
<dbReference type="EMBL" id="JBHRWO010000021">
    <property type="protein sequence ID" value="MFC3495237.1"/>
    <property type="molecule type" value="Genomic_DNA"/>
</dbReference>
<dbReference type="Pfam" id="PF21075">
    <property type="entry name" value="GDH_ACT1"/>
    <property type="match status" value="1"/>
</dbReference>
<dbReference type="InterPro" id="IPR049056">
    <property type="entry name" value="NAD_Glu_DH_HM3"/>
</dbReference>
<dbReference type="InterPro" id="IPR028971">
    <property type="entry name" value="NAD-GDH_cat"/>
</dbReference>
<dbReference type="InterPro" id="IPR024727">
    <property type="entry name" value="NAD_Glu_DH_N_ACT1"/>
</dbReference>
<dbReference type="InterPro" id="IPR048381">
    <property type="entry name" value="GDH_C"/>
</dbReference>
<dbReference type="InterPro" id="IPR049064">
    <property type="entry name" value="NAD_Glu_DH_ACT3"/>
</dbReference>
<dbReference type="InterPro" id="IPR049058">
    <property type="entry name" value="NAD_Glu_DH_HM2"/>
</dbReference>
<evidence type="ECO:0000259" key="4">
    <source>
        <dbReference type="Pfam" id="PF21076"/>
    </source>
</evidence>
<evidence type="ECO:0000259" key="3">
    <source>
        <dbReference type="Pfam" id="PF21075"/>
    </source>
</evidence>
<dbReference type="Proteomes" id="UP001595712">
    <property type="component" value="Unassembled WGS sequence"/>
</dbReference>
<reference evidence="7" key="1">
    <citation type="journal article" date="2019" name="Int. J. Syst. Evol. Microbiol.">
        <title>The Global Catalogue of Microorganisms (GCM) 10K type strain sequencing project: providing services to taxonomists for standard genome sequencing and annotation.</title>
        <authorList>
            <consortium name="The Broad Institute Genomics Platform"/>
            <consortium name="The Broad Institute Genome Sequencing Center for Infectious Disease"/>
            <person name="Wu L."/>
            <person name="Ma J."/>
        </authorList>
    </citation>
    <scope>NUCLEOTIDE SEQUENCE [LARGE SCALE GENOMIC DNA]</scope>
    <source>
        <strain evidence="7">CGMCC 4.7396</strain>
    </source>
</reference>
<proteinExistence type="predicted"/>
<feature type="domain" description="NAD-glutamate dehydrogenase N-terminal ACT1" evidence="3">
    <location>
        <begin position="38"/>
        <end position="174"/>
    </location>
</feature>
<accession>A0ABV7Q343</accession>
<keyword evidence="7" id="KW-1185">Reference proteome</keyword>
<dbReference type="Pfam" id="PF05088">
    <property type="entry name" value="Bac_GDH_CD"/>
    <property type="match status" value="1"/>
</dbReference>
<evidence type="ECO:0000259" key="2">
    <source>
        <dbReference type="Pfam" id="PF21074"/>
    </source>
</evidence>
<dbReference type="SUPFAM" id="SSF53223">
    <property type="entry name" value="Aminoacid dehydrogenase-like, N-terminal domain"/>
    <property type="match status" value="1"/>
</dbReference>
<dbReference type="PANTHER" id="PTHR43403">
    <property type="entry name" value="NAD-SPECIFIC GLUTAMATE DEHYDROGENASE"/>
    <property type="match status" value="1"/>
</dbReference>
<feature type="domain" description="NAD-glutamate dehydrogenase catalytic" evidence="1">
    <location>
        <begin position="731"/>
        <end position="1232"/>
    </location>
</feature>
<protein>
    <submittedName>
        <fullName evidence="6">NAD-glutamate dehydrogenase</fullName>
    </submittedName>
</protein>
<feature type="domain" description="NAD-glutamate dehydrogenase ACT2" evidence="4">
    <location>
        <begin position="410"/>
        <end position="500"/>
    </location>
</feature>
<evidence type="ECO:0000313" key="6">
    <source>
        <dbReference type="EMBL" id="MFC3495237.1"/>
    </source>
</evidence>
<dbReference type="InterPro" id="IPR007780">
    <property type="entry name" value="NAD_Glu_DH_bac"/>
</dbReference>
<sequence length="1620" mass="179378">MLAFIGDEEFRETLPDREELLQEAARLAGSDESLARLVELYWSLVADDDLVGRSAQQLLETTAHHRRMAEVRAPGEVALELDCPEDADGPDAASSTRVDIVCDDSPFLVDSLTGLFNKHGIDISVFVHPIVPVRRDDDGVLLEVPAEGRTESWMHIETQRVADTDFLAELEADIREVLSDVGACVTDWQAMRAKALSIAEDLDRAAVGAEGTTPIPVPPKDIDDTVELLRWLADDKFTFLGFRQYRLVGEGDDQALTPLAETGLGLLRKAPAAPRPIPSFNADARAQIGEKRLLVITKSNARSTVHRTSFMDYIGVKTFGADGEPDGELRFLGLFTSAAYLSSVTELPVVKRKVQDVLARSGVTLSSHSGKDLVTALETYPRDELFQARTDDLYTTAMGVLRLAGRRRLRLFARRDVYGRFYSCLVYLPRDRYNTENRQKIEEILRRRLHGAQIDYDARVTESVLARLHFVVRIDPFADHPPVDVESIQAELADATRSWDADLVLQLDHHIGEGQARTLAKAYAGAYPPAYKAEHPPIDAAKDIAKLEMLRERGDMELQLFRRRGDDDDVHFKIYAFEQAIGLSEALPVLRHLGVKVSEERPYHIKRDDGTIHLHDFGLQLPGRAAESVPQLRNRFENAFRAAWTGEAESDRFNELVIAAGLTWRQVVVLRALAKYLRQCGFVFSQAFIASTLGAYPSIAANLVRLFEARFDPRVGADREAAVARIDASLADGLAAVPNLDADRILRAFLTLIRSTLRTSYFQRATSGRPKEYVAFKFDARAIDFLPKPRPMFEVFVYSPHFEGVHMRYGRVARGGLRWSDRKEDFRTEILGLVKAQEVKNTVITPVGAKGGFVLKRSAFADRAEYQAEGVARYREFISALLDITDNRDADNTVVPPPNVIRHDGDDPYLVVAADKGTATFSDIANAVAAEYGFWLGDAFASGGSVGYDHKKMGITARGAWESVKRHFRAEGLDTQTQDFTVVGIGDMGGDVFGNGMLLSEHIRLVAAFNHMHIFIDPNPVAAASFSERNRLFNMPRSTWADYDPTLISAGGGVWERSAKSIPVSDEVRTALGIDADVKDLTPPELIRAILTAPVDLLWNGGIGTYVKATVQTDADAGDKANDAVRVNGEQLRCRVIGEGGNLGFTQLGRIEYALAGGPEDVGGRCNTDFIDNSAGVDTSDHEVNIKILLRSAALTGRVDPGSRDRLFMDMADDVADAVLADNYGQNMALANARRLGTRLLPVHIRLMKHLEKTVGLDREIEGLPTDKQLKERTTTGTALTEPELSVLLSYVKIWAKRAVLDSGLPDEDWTTPVLREYFPAPLREPYADLMDDHPLRREIITTAVVGEAVNRAGTTFLFRIADETGADVVDVVRAYVIIRDAFGLPGLWRRIEALDNQVPQDAQIAGMLVIRRLLDRGVRWLVQHRRGTLDVSAETERLRPGLAVLQPRLPELLTDSEAVGFERFCEQLEEQGMPAEIARDASAPIFGFGLVDVVECARVNDTDLEQTAEVYYGIAARVHLDEILNEISALPRTNRWQTLARSALRYDLYGAMAGLTASVLQAKPGTDPAEAVDSWAERNAAEIERIHEATDEAERSDEKLAVLSVSLRQIRGLVETDGE</sequence>
<dbReference type="InterPro" id="IPR049059">
    <property type="entry name" value="NAD_Glu_DH_HM1"/>
</dbReference>
<feature type="domain" description="NAD-glutamate dehydrogenase ACT3" evidence="5">
    <location>
        <begin position="555"/>
        <end position="624"/>
    </location>
</feature>
<evidence type="ECO:0000259" key="1">
    <source>
        <dbReference type="Pfam" id="PF05088"/>
    </source>
</evidence>
<evidence type="ECO:0000259" key="5">
    <source>
        <dbReference type="Pfam" id="PF21077"/>
    </source>
</evidence>
<dbReference type="Pfam" id="PF21079">
    <property type="entry name" value="GDH_HM2"/>
    <property type="match status" value="1"/>
</dbReference>
<dbReference type="InterPro" id="IPR046346">
    <property type="entry name" value="Aminoacid_DH-like_N_sf"/>
</dbReference>